<evidence type="ECO:0000313" key="6">
    <source>
        <dbReference type="EMBL" id="RCK78596.1"/>
    </source>
</evidence>
<evidence type="ECO:0000256" key="2">
    <source>
        <dbReference type="ARBA" id="ARBA00022723"/>
    </source>
</evidence>
<keyword evidence="2" id="KW-0479">Metal-binding</keyword>
<dbReference type="InterPro" id="IPR003785">
    <property type="entry name" value="Creatininase/forma_Hydrolase"/>
</dbReference>
<dbReference type="EMBL" id="QOQW01000021">
    <property type="protein sequence ID" value="RCK78596.1"/>
    <property type="molecule type" value="Genomic_DNA"/>
</dbReference>
<reference evidence="6 7" key="1">
    <citation type="submission" date="2018-05" db="EMBL/GenBank/DDBJ databases">
        <title>A metagenomic window into the 2 km-deep terrestrial subsurface aquifer revealed taxonomically and functionally diverse microbial community comprising novel uncultured bacterial lineages.</title>
        <authorList>
            <person name="Kadnikov V.V."/>
            <person name="Mardanov A.V."/>
            <person name="Beletsky A.V."/>
            <person name="Banks D."/>
            <person name="Pimenov N.V."/>
            <person name="Frank Y.A."/>
            <person name="Karnachuk O.V."/>
            <person name="Ravin N.V."/>
        </authorList>
    </citation>
    <scope>NUCLEOTIDE SEQUENCE [LARGE SCALE GENOMIC DNA]</scope>
    <source>
        <strain evidence="6">BY5</strain>
    </source>
</reference>
<dbReference type="GO" id="GO:0016811">
    <property type="term" value="F:hydrolase activity, acting on carbon-nitrogen (but not peptide) bonds, in linear amides"/>
    <property type="evidence" value="ECO:0007669"/>
    <property type="project" value="TreeGrafter"/>
</dbReference>
<dbReference type="PANTHER" id="PTHR35005">
    <property type="entry name" value="3-DEHYDRO-SCYLLO-INOSOSE HYDROLASE"/>
    <property type="match status" value="1"/>
</dbReference>
<evidence type="ECO:0000256" key="5">
    <source>
        <dbReference type="ARBA" id="ARBA00024029"/>
    </source>
</evidence>
<dbReference type="SUPFAM" id="SSF102215">
    <property type="entry name" value="Creatininase"/>
    <property type="match status" value="1"/>
</dbReference>
<organism evidence="6 7">
    <name type="scientific">Candidatus Ozemobacter sibiricus</name>
    <dbReference type="NCBI Taxonomy" id="2268124"/>
    <lineage>
        <taxon>Bacteria</taxon>
        <taxon>Candidatus Ozemobacteria</taxon>
        <taxon>Candidatus Ozemobacterales</taxon>
        <taxon>Candidatus Ozemobacteraceae</taxon>
        <taxon>Candidatus Ozemobacter</taxon>
    </lineage>
</organism>
<dbReference type="InterPro" id="IPR024087">
    <property type="entry name" value="Creatininase-like_sf"/>
</dbReference>
<dbReference type="AlphaFoldDB" id="A0A367ZKG8"/>
<dbReference type="Gene3D" id="3.40.50.10310">
    <property type="entry name" value="Creatininase"/>
    <property type="match status" value="1"/>
</dbReference>
<dbReference type="GO" id="GO:0009231">
    <property type="term" value="P:riboflavin biosynthetic process"/>
    <property type="evidence" value="ECO:0007669"/>
    <property type="project" value="TreeGrafter"/>
</dbReference>
<keyword evidence="4" id="KW-0862">Zinc</keyword>
<name>A0A367ZKG8_9BACT</name>
<sequence length="277" mass="30287">MDLTTLTAQELTALPRDRTPVILPLGSVEQHGPHLPLGTKAFLAEAVACEAARHLKTAGLVPLVAPTFPFTPCQISAGFPGCLSVAARTFSDLIFEVGQAFQREGFQWFYLVTMTFSPEAVKAIDVALGDLNKLPNFHAFDPMPLWSFSPNENLAQHLRDMGLDPAQELHADIKETGALLSLDPRLVRSEQLAALPPVRASPSWEFLKGNYSYLDMGAKDGYLGSPHLATPEIGRLFLDEAGLALAEAVRFTMDGNPLPPLPIQFRMLLKLIDLDEM</sequence>
<evidence type="ECO:0000313" key="7">
    <source>
        <dbReference type="Proteomes" id="UP000252355"/>
    </source>
</evidence>
<evidence type="ECO:0000256" key="4">
    <source>
        <dbReference type="ARBA" id="ARBA00022833"/>
    </source>
</evidence>
<evidence type="ECO:0000256" key="1">
    <source>
        <dbReference type="ARBA" id="ARBA00001947"/>
    </source>
</evidence>
<comment type="caution">
    <text evidence="6">The sequence shown here is derived from an EMBL/GenBank/DDBJ whole genome shotgun (WGS) entry which is preliminary data.</text>
</comment>
<gene>
    <name evidence="6" type="ORF">OZSIB_1318</name>
</gene>
<accession>A0A367ZKG8</accession>
<comment type="cofactor">
    <cofactor evidence="1">
        <name>Zn(2+)</name>
        <dbReference type="ChEBI" id="CHEBI:29105"/>
    </cofactor>
</comment>
<proteinExistence type="inferred from homology"/>
<evidence type="ECO:0000256" key="3">
    <source>
        <dbReference type="ARBA" id="ARBA00022801"/>
    </source>
</evidence>
<comment type="similarity">
    <text evidence="5">Belongs to the creatininase superfamily.</text>
</comment>
<dbReference type="Pfam" id="PF02633">
    <property type="entry name" value="Creatininase"/>
    <property type="match status" value="1"/>
</dbReference>
<keyword evidence="3 6" id="KW-0378">Hydrolase</keyword>
<protein>
    <submittedName>
        <fullName evidence="6">Creatinine amidohydrolase</fullName>
    </submittedName>
</protein>
<dbReference type="Proteomes" id="UP000252355">
    <property type="component" value="Unassembled WGS sequence"/>
</dbReference>
<dbReference type="PANTHER" id="PTHR35005:SF1">
    <property type="entry name" value="2-AMINO-5-FORMYLAMINO-6-RIBOSYLAMINOPYRIMIDIN-4(3H)-ONE 5'-MONOPHOSPHATE DEFORMYLASE"/>
    <property type="match status" value="1"/>
</dbReference>
<dbReference type="GO" id="GO:0046872">
    <property type="term" value="F:metal ion binding"/>
    <property type="evidence" value="ECO:0007669"/>
    <property type="project" value="UniProtKB-KW"/>
</dbReference>